<dbReference type="GO" id="GO:0015562">
    <property type="term" value="F:efflux transmembrane transporter activity"/>
    <property type="evidence" value="ECO:0007669"/>
    <property type="project" value="InterPro"/>
</dbReference>
<protein>
    <submittedName>
        <fullName evidence="1">Outer membrane efflux protein</fullName>
    </submittedName>
</protein>
<dbReference type="Gene3D" id="1.20.1600.10">
    <property type="entry name" value="Outer membrane efflux proteins (OEP)"/>
    <property type="match status" value="1"/>
</dbReference>
<geneLocation type="plasmid" evidence="1 2">
    <name>pMNOD02</name>
</geneLocation>
<accession>B8IXR7</accession>
<dbReference type="PROSITE" id="PS51257">
    <property type="entry name" value="PROKAR_LIPOPROTEIN"/>
    <property type="match status" value="1"/>
</dbReference>
<keyword evidence="1" id="KW-0614">Plasmid</keyword>
<dbReference type="EMBL" id="CP001351">
    <property type="protein sequence ID" value="ACL62899.1"/>
    <property type="molecule type" value="Genomic_DNA"/>
</dbReference>
<name>B8IXR7_METNO</name>
<evidence type="ECO:0000313" key="1">
    <source>
        <dbReference type="EMBL" id="ACL62899.1"/>
    </source>
</evidence>
<dbReference type="AlphaFoldDB" id="B8IXR7"/>
<dbReference type="HOGENOM" id="CLU_043115_0_0_5"/>
<dbReference type="PANTHER" id="PTHR30203">
    <property type="entry name" value="OUTER MEMBRANE CATION EFFLUX PROTEIN"/>
    <property type="match status" value="1"/>
</dbReference>
<evidence type="ECO:0000313" key="2">
    <source>
        <dbReference type="Proteomes" id="UP000008207"/>
    </source>
</evidence>
<dbReference type="PANTHER" id="PTHR30203:SF24">
    <property type="entry name" value="BLR4935 PROTEIN"/>
    <property type="match status" value="1"/>
</dbReference>
<dbReference type="InterPro" id="IPR010131">
    <property type="entry name" value="MdtP/NodT-like"/>
</dbReference>
<dbReference type="KEGG" id="mno:Mnod_7875"/>
<dbReference type="RefSeq" id="WP_012631103.1">
    <property type="nucleotide sequence ID" value="NC_011887.1"/>
</dbReference>
<organism evidence="1 2">
    <name type="scientific">Methylobacterium nodulans (strain LMG 21967 / CNCM I-2342 / ORS 2060)</name>
    <dbReference type="NCBI Taxonomy" id="460265"/>
    <lineage>
        <taxon>Bacteria</taxon>
        <taxon>Pseudomonadati</taxon>
        <taxon>Pseudomonadota</taxon>
        <taxon>Alphaproteobacteria</taxon>
        <taxon>Hyphomicrobiales</taxon>
        <taxon>Methylobacteriaceae</taxon>
        <taxon>Methylobacterium</taxon>
    </lineage>
</organism>
<dbReference type="SUPFAM" id="SSF56954">
    <property type="entry name" value="Outer membrane efflux proteins (OEP)"/>
    <property type="match status" value="1"/>
</dbReference>
<keyword evidence="2" id="KW-1185">Reference proteome</keyword>
<dbReference type="OrthoDB" id="237412at2"/>
<reference evidence="2" key="1">
    <citation type="submission" date="2009-01" db="EMBL/GenBank/DDBJ databases">
        <title>Complete sequence of plasmid 2 of Methylobacterium nodulans ORS 2060.</title>
        <authorList>
            <consortium name="US DOE Joint Genome Institute"/>
            <person name="Lucas S."/>
            <person name="Copeland A."/>
            <person name="Lapidus A."/>
            <person name="Glavina del Rio T."/>
            <person name="Dalin E."/>
            <person name="Tice H."/>
            <person name="Bruce D."/>
            <person name="Goodwin L."/>
            <person name="Pitluck S."/>
            <person name="Sims D."/>
            <person name="Brettin T."/>
            <person name="Detter J.C."/>
            <person name="Han C."/>
            <person name="Larimer F."/>
            <person name="Land M."/>
            <person name="Hauser L."/>
            <person name="Kyrpides N."/>
            <person name="Ivanova N."/>
            <person name="Marx C.J."/>
            <person name="Richardson P."/>
        </authorList>
    </citation>
    <scope>NUCLEOTIDE SEQUENCE [LARGE SCALE GENOMIC DNA]</scope>
    <source>
        <strain evidence="2">LMG 21967 / CNCM I-2342 / ORS 2060</strain>
        <plasmid evidence="2">Plasmid pMNOD02</plasmid>
    </source>
</reference>
<sequence>MKPPIRNHADSRLAVPAKRLSLIGTITLALGGCVTVTPDGGMQPVAQEVAAAISKETVKIASQADAADAQARAKALLNKPLTAGTAVQIALLSNRGLQAEYNALGLSEVDFVEASLPPNPTVTLGRAVVDGTLDVERRIIANLLALLTQPTRRAIGELRFEAARYRAIDGTFRTAANARKAYYAAVAARQKVNFLEQARASADAAADLTRSLGETGAAKKLDQARTAAFYAEVSNELAAARLEAGTTREALTRSLGVWGSDINYKLPSELPRLPQRLLSQQTAEADAIRKRVDLIASRLDLDALATSLRLDQATRYASAFELAGLSRFERSKVDGIVEKTSSAGHSLDLAIEIPIFDLGETTRRRAVETYMQAVNRFAEQAVNIRSEARAAYLTYRAAYDIALAYRNKIVPLRRTVNEQSLLEYNGMLIDIFVLLTTFREGIDSNIAAIGAQRDFFIARVDFDAAIQGGGSGPGAAIRVAAGQ</sequence>
<gene>
    <name evidence="1" type="ordered locus">Mnod_7875</name>
</gene>
<dbReference type="Proteomes" id="UP000008207">
    <property type="component" value="Plasmid pMNOD02"/>
</dbReference>
<proteinExistence type="predicted"/>